<feature type="binding site" evidence="7">
    <location>
        <begin position="89"/>
        <end position="94"/>
    </location>
    <ligand>
        <name>NAD(+)</name>
        <dbReference type="ChEBI" id="CHEBI:57540"/>
    </ligand>
</feature>
<dbReference type="SUPFAM" id="SSF46785">
    <property type="entry name" value="Winged helix' DNA-binding domain"/>
    <property type="match status" value="1"/>
</dbReference>
<protein>
    <recommendedName>
        <fullName evidence="7">Redox-sensing transcriptional repressor Rex</fullName>
    </recommendedName>
</protein>
<feature type="DNA-binding region" description="H-T-H motif" evidence="7">
    <location>
        <begin position="15"/>
        <end position="54"/>
    </location>
</feature>
<dbReference type="HAMAP" id="MF_01131">
    <property type="entry name" value="Rex"/>
    <property type="match status" value="1"/>
</dbReference>
<dbReference type="PANTHER" id="PTHR35786:SF1">
    <property type="entry name" value="REDOX-SENSING TRANSCRIPTIONAL REPRESSOR REX 1"/>
    <property type="match status" value="1"/>
</dbReference>
<dbReference type="Gene3D" id="1.10.10.10">
    <property type="entry name" value="Winged helix-like DNA-binding domain superfamily/Winged helix DNA-binding domain"/>
    <property type="match status" value="1"/>
</dbReference>
<dbReference type="NCBIfam" id="NF003996">
    <property type="entry name" value="PRK05472.2-5"/>
    <property type="match status" value="1"/>
</dbReference>
<dbReference type="PANTHER" id="PTHR35786">
    <property type="entry name" value="REDOX-SENSING TRANSCRIPTIONAL REPRESSOR REX"/>
    <property type="match status" value="1"/>
</dbReference>
<dbReference type="NCBIfam" id="NF003989">
    <property type="entry name" value="PRK05472.1-3"/>
    <property type="match status" value="1"/>
</dbReference>
<dbReference type="SUPFAM" id="SSF51735">
    <property type="entry name" value="NAD(P)-binding Rossmann-fold domains"/>
    <property type="match status" value="1"/>
</dbReference>
<feature type="domain" description="CoA-binding" evidence="8">
    <location>
        <begin position="78"/>
        <end position="179"/>
    </location>
</feature>
<evidence type="ECO:0000256" key="3">
    <source>
        <dbReference type="ARBA" id="ARBA00023015"/>
    </source>
</evidence>
<dbReference type="InterPro" id="IPR036388">
    <property type="entry name" value="WH-like_DNA-bd_sf"/>
</dbReference>
<sequence length="213" mass="23987">MGSQIPKATARRMPIYYRCLKKLQDSGVKRIKSNEISQLTQIPSATIRRDFSHFGELGRSGYGYEVDYVTKVFNELLNVNKIIKIALIGVGNLGKALIENNFRRDQNLKITCGFEKCEENSGKILSGVPVYSIDQMKEVLLREEIHVAISTVPSEFSQEAVEMLVDGGITAILNFAPGRVNVPEHVDIRYIDLTSEILTLVCYNDWLLHPVVK</sequence>
<evidence type="ECO:0000259" key="8">
    <source>
        <dbReference type="SMART" id="SM00881"/>
    </source>
</evidence>
<evidence type="ECO:0000256" key="6">
    <source>
        <dbReference type="ARBA" id="ARBA00023163"/>
    </source>
</evidence>
<comment type="subunit">
    <text evidence="7">Homodimer.</text>
</comment>
<dbReference type="Pfam" id="PF06971">
    <property type="entry name" value="Put_DNA-bind_N"/>
    <property type="match status" value="1"/>
</dbReference>
<evidence type="ECO:0000313" key="9">
    <source>
        <dbReference type="EMBL" id="MFD1799599.1"/>
    </source>
</evidence>
<dbReference type="InterPro" id="IPR036291">
    <property type="entry name" value="NAD(P)-bd_dom_sf"/>
</dbReference>
<name>A0ABW4NN66_9LACT</name>
<keyword evidence="1 7" id="KW-0963">Cytoplasm</keyword>
<keyword evidence="10" id="KW-1185">Reference proteome</keyword>
<dbReference type="InterPro" id="IPR003781">
    <property type="entry name" value="CoA-bd"/>
</dbReference>
<evidence type="ECO:0000256" key="7">
    <source>
        <dbReference type="HAMAP-Rule" id="MF_01131"/>
    </source>
</evidence>
<dbReference type="NCBIfam" id="NF003995">
    <property type="entry name" value="PRK05472.2-4"/>
    <property type="match status" value="1"/>
</dbReference>
<dbReference type="InterPro" id="IPR022876">
    <property type="entry name" value="Tscrpt_rep_Rex"/>
</dbReference>
<organism evidence="9 10">
    <name type="scientific">Carnobacterium antarcticum</name>
    <dbReference type="NCBI Taxonomy" id="2126436"/>
    <lineage>
        <taxon>Bacteria</taxon>
        <taxon>Bacillati</taxon>
        <taxon>Bacillota</taxon>
        <taxon>Bacilli</taxon>
        <taxon>Lactobacillales</taxon>
        <taxon>Carnobacteriaceae</taxon>
        <taxon>Carnobacterium</taxon>
    </lineage>
</organism>
<dbReference type="RefSeq" id="WP_058920185.1">
    <property type="nucleotide sequence ID" value="NZ_JBHSQC010000025.1"/>
</dbReference>
<dbReference type="InterPro" id="IPR058203">
    <property type="entry name" value="Rex_bacilli-type"/>
</dbReference>
<evidence type="ECO:0000256" key="2">
    <source>
        <dbReference type="ARBA" id="ARBA00022491"/>
    </source>
</evidence>
<keyword evidence="5 7" id="KW-0238">DNA-binding</keyword>
<dbReference type="SMART" id="SM00881">
    <property type="entry name" value="CoA_binding"/>
    <property type="match status" value="1"/>
</dbReference>
<comment type="function">
    <text evidence="7">Modulates transcription in response to changes in cellular NADH/NAD(+) redox state.</text>
</comment>
<gene>
    <name evidence="7" type="primary">rex</name>
    <name evidence="9" type="ORF">ACFSBK_07010</name>
</gene>
<comment type="similarity">
    <text evidence="7">Belongs to the transcriptional regulatory Rex family.</text>
</comment>
<keyword evidence="6 7" id="KW-0804">Transcription</keyword>
<dbReference type="NCBIfam" id="NF003994">
    <property type="entry name" value="PRK05472.2-3"/>
    <property type="match status" value="1"/>
</dbReference>
<dbReference type="NCBIfam" id="NF003991">
    <property type="entry name" value="PRK05472.1-5"/>
    <property type="match status" value="1"/>
</dbReference>
<keyword evidence="4 7" id="KW-0520">NAD</keyword>
<comment type="subcellular location">
    <subcellularLocation>
        <location evidence="7">Cytoplasm</location>
    </subcellularLocation>
</comment>
<dbReference type="Pfam" id="PF02629">
    <property type="entry name" value="CoA_binding"/>
    <property type="match status" value="1"/>
</dbReference>
<reference evidence="10" key="1">
    <citation type="journal article" date="2019" name="Int. J. Syst. Evol. Microbiol.">
        <title>The Global Catalogue of Microorganisms (GCM) 10K type strain sequencing project: providing services to taxonomists for standard genome sequencing and annotation.</title>
        <authorList>
            <consortium name="The Broad Institute Genomics Platform"/>
            <consortium name="The Broad Institute Genome Sequencing Center for Infectious Disease"/>
            <person name="Wu L."/>
            <person name="Ma J."/>
        </authorList>
    </citation>
    <scope>NUCLEOTIDE SEQUENCE [LARGE SCALE GENOMIC DNA]</scope>
    <source>
        <strain evidence="10">KCTC 42143</strain>
    </source>
</reference>
<dbReference type="InterPro" id="IPR036390">
    <property type="entry name" value="WH_DNA-bd_sf"/>
</dbReference>
<dbReference type="EMBL" id="JBHUFF010000013">
    <property type="protein sequence ID" value="MFD1799599.1"/>
    <property type="molecule type" value="Genomic_DNA"/>
</dbReference>
<keyword evidence="2 7" id="KW-0678">Repressor</keyword>
<evidence type="ECO:0000256" key="5">
    <source>
        <dbReference type="ARBA" id="ARBA00023125"/>
    </source>
</evidence>
<evidence type="ECO:0000313" key="10">
    <source>
        <dbReference type="Proteomes" id="UP001597285"/>
    </source>
</evidence>
<comment type="caution">
    <text evidence="9">The sequence shown here is derived from an EMBL/GenBank/DDBJ whole genome shotgun (WGS) entry which is preliminary data.</text>
</comment>
<proteinExistence type="inferred from homology"/>
<accession>A0ABW4NN66</accession>
<evidence type="ECO:0000256" key="1">
    <source>
        <dbReference type="ARBA" id="ARBA00022490"/>
    </source>
</evidence>
<evidence type="ECO:0000256" key="4">
    <source>
        <dbReference type="ARBA" id="ARBA00023027"/>
    </source>
</evidence>
<dbReference type="InterPro" id="IPR009718">
    <property type="entry name" value="Rex_DNA-bd_C_dom"/>
</dbReference>
<dbReference type="Proteomes" id="UP001597285">
    <property type="component" value="Unassembled WGS sequence"/>
</dbReference>
<dbReference type="Gene3D" id="3.40.50.720">
    <property type="entry name" value="NAD(P)-binding Rossmann-like Domain"/>
    <property type="match status" value="1"/>
</dbReference>
<keyword evidence="3 7" id="KW-0805">Transcription regulation</keyword>